<feature type="non-terminal residue" evidence="2">
    <location>
        <position position="80"/>
    </location>
</feature>
<name>A0ABW0WSP2_STRNO</name>
<keyword evidence="1" id="KW-0472">Membrane</keyword>
<sequence length="80" mass="8866">MSRYNDNTGLWGCGIVVVGALVVLVIGLFKLATARVETITVADRERVCDSSTSCRYLVWDRDGDVYENTDAWLSLKFSSS</sequence>
<accession>A0ABW0WSP2</accession>
<evidence type="ECO:0000256" key="1">
    <source>
        <dbReference type="SAM" id="Phobius"/>
    </source>
</evidence>
<dbReference type="EMBL" id="JBHSOE010000236">
    <property type="protein sequence ID" value="MFC5661303.1"/>
    <property type="molecule type" value="Genomic_DNA"/>
</dbReference>
<comment type="caution">
    <text evidence="2">The sequence shown here is derived from an EMBL/GenBank/DDBJ whole genome shotgun (WGS) entry which is preliminary data.</text>
</comment>
<keyword evidence="1" id="KW-1133">Transmembrane helix</keyword>
<evidence type="ECO:0000313" key="2">
    <source>
        <dbReference type="EMBL" id="MFC5661303.1"/>
    </source>
</evidence>
<dbReference type="RefSeq" id="WP_382467180.1">
    <property type="nucleotide sequence ID" value="NZ_JBHSOE010000236.1"/>
</dbReference>
<gene>
    <name evidence="2" type="ORF">ACFP3J_38510</name>
</gene>
<evidence type="ECO:0000313" key="3">
    <source>
        <dbReference type="Proteomes" id="UP001596065"/>
    </source>
</evidence>
<keyword evidence="1" id="KW-0812">Transmembrane</keyword>
<proteinExistence type="predicted"/>
<protein>
    <recommendedName>
        <fullName evidence="4">Transmembrane protein</fullName>
    </recommendedName>
</protein>
<keyword evidence="3" id="KW-1185">Reference proteome</keyword>
<feature type="transmembrane region" description="Helical" evidence="1">
    <location>
        <begin position="9"/>
        <end position="29"/>
    </location>
</feature>
<dbReference type="Proteomes" id="UP001596065">
    <property type="component" value="Unassembled WGS sequence"/>
</dbReference>
<evidence type="ECO:0008006" key="4">
    <source>
        <dbReference type="Google" id="ProtNLM"/>
    </source>
</evidence>
<organism evidence="2 3">
    <name type="scientific">Streptomyces nogalater</name>
    <dbReference type="NCBI Taxonomy" id="38314"/>
    <lineage>
        <taxon>Bacteria</taxon>
        <taxon>Bacillati</taxon>
        <taxon>Actinomycetota</taxon>
        <taxon>Actinomycetes</taxon>
        <taxon>Kitasatosporales</taxon>
        <taxon>Streptomycetaceae</taxon>
        <taxon>Streptomyces</taxon>
    </lineage>
</organism>
<reference evidence="3" key="1">
    <citation type="journal article" date="2019" name="Int. J. Syst. Evol. Microbiol.">
        <title>The Global Catalogue of Microorganisms (GCM) 10K type strain sequencing project: providing services to taxonomists for standard genome sequencing and annotation.</title>
        <authorList>
            <consortium name="The Broad Institute Genomics Platform"/>
            <consortium name="The Broad Institute Genome Sequencing Center for Infectious Disease"/>
            <person name="Wu L."/>
            <person name="Ma J."/>
        </authorList>
    </citation>
    <scope>NUCLEOTIDE SEQUENCE [LARGE SCALE GENOMIC DNA]</scope>
    <source>
        <strain evidence="3">KCTC 5701</strain>
    </source>
</reference>